<dbReference type="EMBL" id="CP030941">
    <property type="protein sequence ID" value="UUP17316.1"/>
    <property type="molecule type" value="Genomic_DNA"/>
</dbReference>
<evidence type="ECO:0000259" key="6">
    <source>
        <dbReference type="SMART" id="SM00983"/>
    </source>
</evidence>
<dbReference type="Pfam" id="PF04265">
    <property type="entry name" value="TPK_B1_binding"/>
    <property type="match status" value="1"/>
</dbReference>
<dbReference type="GO" id="GO:0004788">
    <property type="term" value="F:thiamine diphosphokinase activity"/>
    <property type="evidence" value="ECO:0007669"/>
    <property type="project" value="UniProtKB-EC"/>
</dbReference>
<evidence type="ECO:0000313" key="8">
    <source>
        <dbReference type="Proteomes" id="UP001342418"/>
    </source>
</evidence>
<dbReference type="SUPFAM" id="SSF63862">
    <property type="entry name" value="Thiamin pyrophosphokinase, substrate-binding domain"/>
    <property type="match status" value="1"/>
</dbReference>
<dbReference type="PANTHER" id="PTHR41299">
    <property type="entry name" value="THIAMINE PYROPHOSPHOKINASE"/>
    <property type="match status" value="1"/>
</dbReference>
<dbReference type="InterPro" id="IPR007371">
    <property type="entry name" value="TPK_catalytic"/>
</dbReference>
<dbReference type="Pfam" id="PF04263">
    <property type="entry name" value="TPK_catalytic"/>
    <property type="match status" value="1"/>
</dbReference>
<dbReference type="SMART" id="SM00983">
    <property type="entry name" value="TPK_B1_binding"/>
    <property type="match status" value="1"/>
</dbReference>
<dbReference type="Proteomes" id="UP001342418">
    <property type="component" value="Chromosome"/>
</dbReference>
<dbReference type="PANTHER" id="PTHR41299:SF1">
    <property type="entry name" value="THIAMINE PYROPHOSPHOKINASE"/>
    <property type="match status" value="1"/>
</dbReference>
<evidence type="ECO:0000313" key="7">
    <source>
        <dbReference type="EMBL" id="UUP17316.1"/>
    </source>
</evidence>
<dbReference type="EC" id="2.7.6.2" evidence="5"/>
<keyword evidence="4" id="KW-0067">ATP-binding</keyword>
<accession>A0ABY5MJH7</accession>
<evidence type="ECO:0000256" key="3">
    <source>
        <dbReference type="ARBA" id="ARBA00022777"/>
    </source>
</evidence>
<dbReference type="SUPFAM" id="SSF63999">
    <property type="entry name" value="Thiamin pyrophosphokinase, catalytic domain"/>
    <property type="match status" value="1"/>
</dbReference>
<keyword evidence="8" id="KW-1185">Reference proteome</keyword>
<keyword evidence="3" id="KW-0418">Kinase</keyword>
<dbReference type="InterPro" id="IPR053149">
    <property type="entry name" value="TPK"/>
</dbReference>
<reference evidence="7 8" key="1">
    <citation type="submission" date="2018-07" db="EMBL/GenBank/DDBJ databases">
        <title>Genome sequence of Nitratireductor thuwali#1536.</title>
        <authorList>
            <person name="Michoud G."/>
            <person name="Merlino G."/>
            <person name="Sefrji F.O."/>
            <person name="Daffonchio D."/>
        </authorList>
    </citation>
    <scope>NUCLEOTIDE SEQUENCE [LARGE SCALE GENOMIC DNA]</scope>
    <source>
        <strain evidence="8">Nit1536</strain>
    </source>
</reference>
<evidence type="ECO:0000256" key="1">
    <source>
        <dbReference type="ARBA" id="ARBA00022679"/>
    </source>
</evidence>
<name>A0ABY5MJH7_9HYPH</name>
<dbReference type="CDD" id="cd07995">
    <property type="entry name" value="TPK"/>
    <property type="match status" value="1"/>
</dbReference>
<evidence type="ECO:0000256" key="4">
    <source>
        <dbReference type="ARBA" id="ARBA00022840"/>
    </source>
</evidence>
<protein>
    <recommendedName>
        <fullName evidence="5">Thiamine diphosphokinase</fullName>
        <ecNumber evidence="5">2.7.6.2</ecNumber>
    </recommendedName>
</protein>
<dbReference type="InterPro" id="IPR006282">
    <property type="entry name" value="Thi_PPkinase"/>
</dbReference>
<dbReference type="InterPro" id="IPR007373">
    <property type="entry name" value="Thiamin_PyroPKinase_B1-bd"/>
</dbReference>
<keyword evidence="1 7" id="KW-0808">Transferase</keyword>
<dbReference type="InterPro" id="IPR036759">
    <property type="entry name" value="TPK_catalytic_sf"/>
</dbReference>
<dbReference type="NCBIfam" id="TIGR01378">
    <property type="entry name" value="thi_PPkinase"/>
    <property type="match status" value="1"/>
</dbReference>
<proteinExistence type="predicted"/>
<evidence type="ECO:0000256" key="5">
    <source>
        <dbReference type="NCBIfam" id="TIGR01378"/>
    </source>
</evidence>
<gene>
    <name evidence="7" type="primary">thiN</name>
    <name evidence="7" type="ORF">NTH_01779</name>
</gene>
<dbReference type="InterPro" id="IPR036371">
    <property type="entry name" value="TPK_B1-bd_sf"/>
</dbReference>
<organism evidence="7 8">
    <name type="scientific">Nitratireductor thuwali</name>
    <dbReference type="NCBI Taxonomy" id="2267699"/>
    <lineage>
        <taxon>Bacteria</taxon>
        <taxon>Pseudomonadati</taxon>
        <taxon>Pseudomonadota</taxon>
        <taxon>Alphaproteobacteria</taxon>
        <taxon>Hyphomicrobiales</taxon>
        <taxon>Phyllobacteriaceae</taxon>
        <taxon>Nitratireductor</taxon>
    </lineage>
</organism>
<keyword evidence="2" id="KW-0547">Nucleotide-binding</keyword>
<sequence>MLFRVGALRGFVICATAMTRFAILLGGDAHRTPELDAQLSGSRVLAADSGMRHAATLELVPELWVGDFDSAPDELLRQYSDIPREIYPPNKDKTDGELAIDLALAAGASQFVLVGAFGGERPDHAFLHMTLALQLAGRGIPVLLTSGAQEGHALLPGTRHEFDYGQGTIFSILAFGELAGLTVEGAKWPLDNVIVPFGSSLTISNEVRGRLCVRLEEGRALLIAHLTTEGVR</sequence>
<evidence type="ECO:0000256" key="2">
    <source>
        <dbReference type="ARBA" id="ARBA00022741"/>
    </source>
</evidence>
<feature type="domain" description="Thiamin pyrophosphokinase thiamin-binding" evidence="6">
    <location>
        <begin position="158"/>
        <end position="221"/>
    </location>
</feature>
<dbReference type="Gene3D" id="3.40.50.10240">
    <property type="entry name" value="Thiamin pyrophosphokinase, catalytic domain"/>
    <property type="match status" value="1"/>
</dbReference>